<sequence>MFSIFPIDHSVYQKQIDKVIQNKNKRVTKIHKIMKLNHLVQYEHYLKKSQLKGRKVDIRV</sequence>
<name>A0ABT2WDS0_9BACI</name>
<organism evidence="1 2">
    <name type="scientific">Pallidibacillus thermolactis</name>
    <dbReference type="NCBI Taxonomy" id="251051"/>
    <lineage>
        <taxon>Bacteria</taxon>
        <taxon>Bacillati</taxon>
        <taxon>Bacillota</taxon>
        <taxon>Bacilli</taxon>
        <taxon>Bacillales</taxon>
        <taxon>Bacillaceae</taxon>
        <taxon>Pallidibacillus</taxon>
    </lineage>
</organism>
<reference evidence="1 2" key="1">
    <citation type="submission" date="2022-10" db="EMBL/GenBank/DDBJ databases">
        <title>Description of Fervidibacillus gen. nov. in the family Fervidibacillaceae fam. nov. with two species, Fervidibacillus albus sp. nov., and Fervidibacillus halotolerans sp. nov., isolated from tidal flat sediments.</title>
        <authorList>
            <person name="Kwon K.K."/>
            <person name="Yang S.-H."/>
        </authorList>
    </citation>
    <scope>NUCLEOTIDE SEQUENCE [LARGE SCALE GENOMIC DNA]</scope>
    <source>
        <strain evidence="1 2">DSM 23332</strain>
    </source>
</reference>
<accession>A0ABT2WDS0</accession>
<evidence type="ECO:0000313" key="2">
    <source>
        <dbReference type="Proteomes" id="UP001208656"/>
    </source>
</evidence>
<gene>
    <name evidence="1" type="ORF">OEV82_04970</name>
</gene>
<evidence type="ECO:0000313" key="1">
    <source>
        <dbReference type="EMBL" id="MCU9593803.1"/>
    </source>
</evidence>
<keyword evidence="2" id="KW-1185">Reference proteome</keyword>
<proteinExistence type="predicted"/>
<dbReference type="RefSeq" id="WP_263061221.1">
    <property type="nucleotide sequence ID" value="NZ_JAOUSE010000008.1"/>
</dbReference>
<comment type="caution">
    <text evidence="1">The sequence shown here is derived from an EMBL/GenBank/DDBJ whole genome shotgun (WGS) entry which is preliminary data.</text>
</comment>
<dbReference type="Proteomes" id="UP001208656">
    <property type="component" value="Unassembled WGS sequence"/>
</dbReference>
<dbReference type="EMBL" id="JAOUSE010000008">
    <property type="protein sequence ID" value="MCU9593803.1"/>
    <property type="molecule type" value="Genomic_DNA"/>
</dbReference>
<protein>
    <submittedName>
        <fullName evidence="1">Uncharacterized protein</fullName>
    </submittedName>
</protein>